<keyword evidence="3" id="KW-1185">Reference proteome</keyword>
<feature type="non-terminal residue" evidence="2">
    <location>
        <position position="1"/>
    </location>
</feature>
<name>A0A7J6KQ18_PERCH</name>
<evidence type="ECO:0000313" key="2">
    <source>
        <dbReference type="EMBL" id="KAF4648606.1"/>
    </source>
</evidence>
<dbReference type="EMBL" id="JAAPAO010001899">
    <property type="protein sequence ID" value="KAF4648606.1"/>
    <property type="molecule type" value="Genomic_DNA"/>
</dbReference>
<sequence>KKTEAGDRLPTTKQAVSEEFVPLSKDLDTSDEYADARAAKSCICRCEGCFLSGAAGTAPGNSRKEPMDNMENAIWGLSIGAVEADILELVAYILVLLFVDDLTLAGSRLGAVLRFIIIFLRAMGFAIALKKFKAITSINDDADLLDIGVPISDKAELLSCELSYARNESQETVLCIDCCREPRLSKCRDWLDSGALPTKAVMYSLAGNLSYDPLRLHPVERLLADEIRAATAGWPDWSKVASLTGDKQKHYEAVMAWMAEVTQEGPAVTPGCKHTSPLYESHELLIEAFSDASLVGSGFAIYCRRPTDPIEARVPLWLEAWRQKHPRWHSNRRELAAALRCVQATVDLLKVRQEHLSPYCPSKVLFYCDNKSTVQWSNTEGIGDQVLAGKAVERRALARHIFSIQSELRALRCELQCPTEVVHVEGASNHSADWLSRLGERLSTFAIQTDDSEDEEHLTDRSWMIEHE</sequence>
<evidence type="ECO:0000256" key="1">
    <source>
        <dbReference type="SAM" id="Phobius"/>
    </source>
</evidence>
<feature type="transmembrane region" description="Helical" evidence="1">
    <location>
        <begin position="111"/>
        <end position="129"/>
    </location>
</feature>
<dbReference type="OrthoDB" id="7462124at2759"/>
<accession>A0A7J6KQ18</accession>
<comment type="caution">
    <text evidence="2">The sequence shown here is derived from an EMBL/GenBank/DDBJ whole genome shotgun (WGS) entry which is preliminary data.</text>
</comment>
<feature type="non-terminal residue" evidence="2">
    <location>
        <position position="468"/>
    </location>
</feature>
<dbReference type="CDD" id="cd09275">
    <property type="entry name" value="RNase_HI_RT_DIRS1"/>
    <property type="match status" value="1"/>
</dbReference>
<evidence type="ECO:0000313" key="3">
    <source>
        <dbReference type="Proteomes" id="UP000591131"/>
    </source>
</evidence>
<gene>
    <name evidence="2" type="ORF">FOL47_002992</name>
</gene>
<dbReference type="Proteomes" id="UP000591131">
    <property type="component" value="Unassembled WGS sequence"/>
</dbReference>
<organism evidence="2 3">
    <name type="scientific">Perkinsus chesapeaki</name>
    <name type="common">Clam parasite</name>
    <name type="synonym">Perkinsus andrewsi</name>
    <dbReference type="NCBI Taxonomy" id="330153"/>
    <lineage>
        <taxon>Eukaryota</taxon>
        <taxon>Sar</taxon>
        <taxon>Alveolata</taxon>
        <taxon>Perkinsozoa</taxon>
        <taxon>Perkinsea</taxon>
        <taxon>Perkinsida</taxon>
        <taxon>Perkinsidae</taxon>
        <taxon>Perkinsus</taxon>
    </lineage>
</organism>
<keyword evidence="1" id="KW-1133">Transmembrane helix</keyword>
<dbReference type="AlphaFoldDB" id="A0A7J6KQ18"/>
<feature type="transmembrane region" description="Helical" evidence="1">
    <location>
        <begin position="73"/>
        <end position="99"/>
    </location>
</feature>
<keyword evidence="1" id="KW-0472">Membrane</keyword>
<reference evidence="2 3" key="1">
    <citation type="submission" date="2020-04" db="EMBL/GenBank/DDBJ databases">
        <title>Perkinsus chesapeaki whole genome sequence.</title>
        <authorList>
            <person name="Bogema D.R."/>
        </authorList>
    </citation>
    <scope>NUCLEOTIDE SEQUENCE [LARGE SCALE GENOMIC DNA]</scope>
    <source>
        <strain evidence="2">ATCC PRA-425</strain>
    </source>
</reference>
<proteinExistence type="predicted"/>
<keyword evidence="1" id="KW-0812">Transmembrane</keyword>
<protein>
    <submittedName>
        <fullName evidence="2">Uncharacterized protein</fullName>
    </submittedName>
</protein>